<evidence type="ECO:0000259" key="20">
    <source>
        <dbReference type="Pfam" id="PF13807"/>
    </source>
</evidence>
<evidence type="ECO:0000256" key="5">
    <source>
        <dbReference type="ARBA" id="ARBA00022475"/>
    </source>
</evidence>
<evidence type="ECO:0000256" key="12">
    <source>
        <dbReference type="ARBA" id="ARBA00022989"/>
    </source>
</evidence>
<comment type="caution">
    <text evidence="21">The sequence shown here is derived from an EMBL/GenBank/DDBJ whole genome shotgun (WGS) entry which is preliminary data.</text>
</comment>
<dbReference type="Proteomes" id="UP000292347">
    <property type="component" value="Unassembled WGS sequence"/>
</dbReference>
<proteinExistence type="inferred from homology"/>
<evidence type="ECO:0000256" key="9">
    <source>
        <dbReference type="ARBA" id="ARBA00022741"/>
    </source>
</evidence>
<evidence type="ECO:0000256" key="16">
    <source>
        <dbReference type="SAM" id="Coils"/>
    </source>
</evidence>
<dbReference type="RefSeq" id="WP_129340467.1">
    <property type="nucleotide sequence ID" value="NZ_JACIDD010000005.1"/>
</dbReference>
<evidence type="ECO:0000256" key="8">
    <source>
        <dbReference type="ARBA" id="ARBA00022692"/>
    </source>
</evidence>
<feature type="domain" description="Tyrosine-protein kinase G-rich" evidence="20">
    <location>
        <begin position="400"/>
        <end position="472"/>
    </location>
</feature>
<keyword evidence="16" id="KW-0175">Coiled coil</keyword>
<keyword evidence="11" id="KW-0067">ATP-binding</keyword>
<dbReference type="GO" id="GO:0005886">
    <property type="term" value="C:plasma membrane"/>
    <property type="evidence" value="ECO:0007669"/>
    <property type="project" value="UniProtKB-SubCell"/>
</dbReference>
<feature type="coiled-coil region" evidence="16">
    <location>
        <begin position="268"/>
        <end position="329"/>
    </location>
</feature>
<sequence length="736" mass="79545">MRTAISSRSEALRTDRLLPDDEADDVESFNIDLGWIFAILRRNLLLIAAVVVAALVLGLVVTMLMTPRYTAASSVQVEQQADRVLGTEDVQPVASIQETARFLQTQTDLLTSRAMADRVARRLNLYRDTDFLEAMDASPADPVAGATPADVQRQRRNAVLGQIAENLSVRLPNNSRIIEIAFTSPASDVAAGVANAFAEEFITSNLSRRYNSSAYAREFLSQQLAEAKQRLEQSERKLNSYARQANLIDTGAPNAEGNGGTSVTTSSLVQLNQAANQARAQRILAEEKWRSASTAPALSIPEVVSNSAVQQLLARRAEISARLSDERARHLEGHPNVQQLAAQRDDITRELDTLSSGIRRSIRDAYESARRQEEALQAQVRDFSAARLAEQDRSVEYRILQREADTNRSLYDGLLQRFREVSAAAGVSTNNISIVDAAEPPANPSSPRLMLNLALALLVGLAAAGLAVFIREQFDDSVRLPDDLPVKLGVTPLGVTPNLKDVSPAEALADPRSSLTEAYSALRIALQYSTSQGLPQTLLVTSSQAGEGKSTTSYAIAVGMAKVGLRVLLVDVDLRRPIMHRLFGMANESGLTSLLTGQSEVEAQIRHTNVDGLDFLSSGPISPNPTDLLGTGRLAEAVAAMRQGYDLIVFDGPPVLGLADAPILAGLLDATMLVVEANRKRHGAGKNSLRRLRAVHANILGALLTKFDPGKAGLNANYGYYAEYYQYGSRAGNDAG</sequence>
<dbReference type="AlphaFoldDB" id="A0A4Q2IZN6"/>
<comment type="similarity">
    <text evidence="3">Belongs to the etk/wzc family.</text>
</comment>
<comment type="similarity">
    <text evidence="2">Belongs to the CpsD/CapB family.</text>
</comment>
<feature type="coiled-coil region" evidence="16">
    <location>
        <begin position="217"/>
        <end position="244"/>
    </location>
</feature>
<dbReference type="EMBL" id="SDPT01000001">
    <property type="protein sequence ID" value="RXZ34681.1"/>
    <property type="molecule type" value="Genomic_DNA"/>
</dbReference>
<evidence type="ECO:0000313" key="22">
    <source>
        <dbReference type="Proteomes" id="UP000292347"/>
    </source>
</evidence>
<keyword evidence="7 21" id="KW-0808">Transferase</keyword>
<evidence type="ECO:0000256" key="6">
    <source>
        <dbReference type="ARBA" id="ARBA00022519"/>
    </source>
</evidence>
<dbReference type="PANTHER" id="PTHR32309:SF13">
    <property type="entry name" value="FERRIC ENTEROBACTIN TRANSPORT PROTEIN FEPE"/>
    <property type="match status" value="1"/>
</dbReference>
<keyword evidence="8 17" id="KW-0812">Transmembrane</keyword>
<keyword evidence="13 17" id="KW-0472">Membrane</keyword>
<dbReference type="EC" id="2.7.10.2" evidence="4"/>
<dbReference type="InterPro" id="IPR050445">
    <property type="entry name" value="Bact_polysacc_biosynth/exp"/>
</dbReference>
<dbReference type="PANTHER" id="PTHR32309">
    <property type="entry name" value="TYROSINE-PROTEIN KINASE"/>
    <property type="match status" value="1"/>
</dbReference>
<name>A0A4Q2IZN6_9SPHN</name>
<evidence type="ECO:0000256" key="4">
    <source>
        <dbReference type="ARBA" id="ARBA00011903"/>
    </source>
</evidence>
<dbReference type="GO" id="GO:0005524">
    <property type="term" value="F:ATP binding"/>
    <property type="evidence" value="ECO:0007669"/>
    <property type="project" value="UniProtKB-KW"/>
</dbReference>
<dbReference type="Pfam" id="PF13614">
    <property type="entry name" value="AAA_31"/>
    <property type="match status" value="1"/>
</dbReference>
<dbReference type="CDD" id="cd05387">
    <property type="entry name" value="BY-kinase"/>
    <property type="match status" value="1"/>
</dbReference>
<keyword evidence="14" id="KW-0829">Tyrosine-protein kinase</keyword>
<feature type="domain" description="Polysaccharide chain length determinant N-terminal" evidence="18">
    <location>
        <begin position="30"/>
        <end position="122"/>
    </location>
</feature>
<keyword evidence="10 21" id="KW-0418">Kinase</keyword>
<organism evidence="21 22">
    <name type="scientific">Sphingomonas desiccabilis</name>
    <dbReference type="NCBI Taxonomy" id="429134"/>
    <lineage>
        <taxon>Bacteria</taxon>
        <taxon>Pseudomonadati</taxon>
        <taxon>Pseudomonadota</taxon>
        <taxon>Alphaproteobacteria</taxon>
        <taxon>Sphingomonadales</taxon>
        <taxon>Sphingomonadaceae</taxon>
        <taxon>Sphingomonas</taxon>
    </lineage>
</organism>
<protein>
    <recommendedName>
        <fullName evidence="4">non-specific protein-tyrosine kinase</fullName>
        <ecNumber evidence="4">2.7.10.2</ecNumber>
    </recommendedName>
</protein>
<evidence type="ECO:0000259" key="19">
    <source>
        <dbReference type="Pfam" id="PF13614"/>
    </source>
</evidence>
<evidence type="ECO:0000256" key="1">
    <source>
        <dbReference type="ARBA" id="ARBA00004429"/>
    </source>
</evidence>
<gene>
    <name evidence="21" type="ORF">EO081_03140</name>
</gene>
<evidence type="ECO:0000256" key="17">
    <source>
        <dbReference type="SAM" id="Phobius"/>
    </source>
</evidence>
<dbReference type="InterPro" id="IPR027417">
    <property type="entry name" value="P-loop_NTPase"/>
</dbReference>
<dbReference type="NCBIfam" id="TIGR01007">
    <property type="entry name" value="eps_fam"/>
    <property type="match status" value="1"/>
</dbReference>
<comment type="subcellular location">
    <subcellularLocation>
        <location evidence="1">Cell inner membrane</location>
        <topology evidence="1">Multi-pass membrane protein</topology>
    </subcellularLocation>
</comment>
<keyword evidence="5" id="KW-1003">Cell membrane</keyword>
<evidence type="ECO:0000259" key="18">
    <source>
        <dbReference type="Pfam" id="PF02706"/>
    </source>
</evidence>
<dbReference type="InterPro" id="IPR032807">
    <property type="entry name" value="GNVR"/>
</dbReference>
<keyword evidence="9" id="KW-0547">Nucleotide-binding</keyword>
<dbReference type="GO" id="GO:0004715">
    <property type="term" value="F:non-membrane spanning protein tyrosine kinase activity"/>
    <property type="evidence" value="ECO:0007669"/>
    <property type="project" value="UniProtKB-EC"/>
</dbReference>
<evidence type="ECO:0000256" key="3">
    <source>
        <dbReference type="ARBA" id="ARBA00008883"/>
    </source>
</evidence>
<evidence type="ECO:0000256" key="2">
    <source>
        <dbReference type="ARBA" id="ARBA00007316"/>
    </source>
</evidence>
<accession>A0A4Q2IZN6</accession>
<dbReference type="SUPFAM" id="SSF52540">
    <property type="entry name" value="P-loop containing nucleoside triphosphate hydrolases"/>
    <property type="match status" value="1"/>
</dbReference>
<feature type="transmembrane region" description="Helical" evidence="17">
    <location>
        <begin position="44"/>
        <end position="65"/>
    </location>
</feature>
<comment type="catalytic activity">
    <reaction evidence="15">
        <text>L-tyrosyl-[protein] + ATP = O-phospho-L-tyrosyl-[protein] + ADP + H(+)</text>
        <dbReference type="Rhea" id="RHEA:10596"/>
        <dbReference type="Rhea" id="RHEA-COMP:10136"/>
        <dbReference type="Rhea" id="RHEA-COMP:20101"/>
        <dbReference type="ChEBI" id="CHEBI:15378"/>
        <dbReference type="ChEBI" id="CHEBI:30616"/>
        <dbReference type="ChEBI" id="CHEBI:46858"/>
        <dbReference type="ChEBI" id="CHEBI:61978"/>
        <dbReference type="ChEBI" id="CHEBI:456216"/>
        <dbReference type="EC" id="2.7.10.2"/>
    </reaction>
</comment>
<feature type="domain" description="AAA" evidence="19">
    <location>
        <begin position="540"/>
        <end position="664"/>
    </location>
</feature>
<dbReference type="InterPro" id="IPR025669">
    <property type="entry name" value="AAA_dom"/>
</dbReference>
<dbReference type="InterPro" id="IPR005702">
    <property type="entry name" value="Wzc-like_C"/>
</dbReference>
<evidence type="ECO:0000313" key="21">
    <source>
        <dbReference type="EMBL" id="RXZ34681.1"/>
    </source>
</evidence>
<evidence type="ECO:0000256" key="14">
    <source>
        <dbReference type="ARBA" id="ARBA00023137"/>
    </source>
</evidence>
<feature type="coiled-coil region" evidence="16">
    <location>
        <begin position="359"/>
        <end position="386"/>
    </location>
</feature>
<evidence type="ECO:0000256" key="13">
    <source>
        <dbReference type="ARBA" id="ARBA00023136"/>
    </source>
</evidence>
<dbReference type="Gene3D" id="3.40.50.300">
    <property type="entry name" value="P-loop containing nucleotide triphosphate hydrolases"/>
    <property type="match status" value="1"/>
</dbReference>
<reference evidence="21 22" key="1">
    <citation type="submission" date="2019-01" db="EMBL/GenBank/DDBJ databases">
        <title>Sphingomonas mucosissima sp. nov. and Sphingomonas desiccabilis sp. nov., from biological soil crusts in the Colorado Plateau, USA.</title>
        <authorList>
            <person name="Zhu D."/>
        </authorList>
    </citation>
    <scope>NUCLEOTIDE SEQUENCE [LARGE SCALE GENOMIC DNA]</scope>
    <source>
        <strain evidence="21 22">CP1D</strain>
    </source>
</reference>
<keyword evidence="22" id="KW-1185">Reference proteome</keyword>
<dbReference type="InterPro" id="IPR003856">
    <property type="entry name" value="LPS_length_determ_N"/>
</dbReference>
<evidence type="ECO:0000256" key="11">
    <source>
        <dbReference type="ARBA" id="ARBA00022840"/>
    </source>
</evidence>
<evidence type="ECO:0000256" key="7">
    <source>
        <dbReference type="ARBA" id="ARBA00022679"/>
    </source>
</evidence>
<dbReference type="Pfam" id="PF02706">
    <property type="entry name" value="Wzz"/>
    <property type="match status" value="1"/>
</dbReference>
<dbReference type="OrthoDB" id="230260at2"/>
<keyword evidence="6" id="KW-0997">Cell inner membrane</keyword>
<keyword evidence="12 17" id="KW-1133">Transmembrane helix</keyword>
<dbReference type="Pfam" id="PF13807">
    <property type="entry name" value="GNVR"/>
    <property type="match status" value="1"/>
</dbReference>
<evidence type="ECO:0000256" key="10">
    <source>
        <dbReference type="ARBA" id="ARBA00022777"/>
    </source>
</evidence>
<evidence type="ECO:0000256" key="15">
    <source>
        <dbReference type="ARBA" id="ARBA00051245"/>
    </source>
</evidence>